<proteinExistence type="predicted"/>
<evidence type="ECO:0000313" key="2">
    <source>
        <dbReference type="Proteomes" id="UP000240325"/>
    </source>
</evidence>
<organism evidence="1">
    <name type="scientific">Bodo saltans virus</name>
    <dbReference type="NCBI Taxonomy" id="2024608"/>
    <lineage>
        <taxon>Viruses</taxon>
        <taxon>Varidnaviria</taxon>
        <taxon>Bamfordvirae</taxon>
        <taxon>Nucleocytoviricota</taxon>
        <taxon>Megaviricetes</taxon>
        <taxon>Imitervirales</taxon>
        <taxon>Mimiviridae</taxon>
        <taxon>Klosneuvirinae</taxon>
        <taxon>Theiavirus</taxon>
        <taxon>Theiavirus salishense</taxon>
    </lineage>
</organism>
<sequence>MKAECTVGRRQVDKFQRVDPLRGLYILKRYIMRA</sequence>
<gene>
    <name evidence="1" type="ORF">BMW23_0523</name>
</gene>
<dbReference type="Proteomes" id="UP000240325">
    <property type="component" value="Segment"/>
</dbReference>
<accession>A0A2H4UUG7</accession>
<reference evidence="1" key="1">
    <citation type="journal article" date="2017" name="Elife">
        <title>The kinetoplastid-infecting Bodo saltans virus (BsV), a window into the most abundant giant viruses in the sea.</title>
        <authorList>
            <person name="Deeg C.M."/>
            <person name="Chow C.-E.T."/>
            <person name="Suttle C.A."/>
        </authorList>
    </citation>
    <scope>NUCLEOTIDE SEQUENCE</scope>
    <source>
        <strain evidence="1">NG1</strain>
    </source>
</reference>
<protein>
    <submittedName>
        <fullName evidence="1">Uncharacterized protein</fullName>
    </submittedName>
</protein>
<dbReference type="EMBL" id="MF782455">
    <property type="protein sequence ID" value="ATZ80570.1"/>
    <property type="molecule type" value="Genomic_DNA"/>
</dbReference>
<name>A0A2H4UUG7_9VIRU</name>
<evidence type="ECO:0000313" key="1">
    <source>
        <dbReference type="EMBL" id="ATZ80570.1"/>
    </source>
</evidence>
<keyword evidence="2" id="KW-1185">Reference proteome</keyword>